<evidence type="ECO:0000256" key="4">
    <source>
        <dbReference type="ARBA" id="ARBA00023139"/>
    </source>
</evidence>
<accession>A0AA46TLR7</accession>
<dbReference type="PANTHER" id="PTHR43649:SF33">
    <property type="entry name" value="POLYGALACTURONAN_RHAMNOGALACTURONAN-BINDING PROTEIN YTCQ"/>
    <property type="match status" value="1"/>
</dbReference>
<dbReference type="Pfam" id="PF01547">
    <property type="entry name" value="SBP_bac_1"/>
    <property type="match status" value="1"/>
</dbReference>
<dbReference type="SUPFAM" id="SSF53850">
    <property type="entry name" value="Periplasmic binding protein-like II"/>
    <property type="match status" value="1"/>
</dbReference>
<proteinExistence type="predicted"/>
<evidence type="ECO:0000313" key="7">
    <source>
        <dbReference type="EMBL" id="UYM06758.1"/>
    </source>
</evidence>
<sequence length="458" mass="49191">MSGTRRQIGRVIATGGVVLALATAAACAPGDDGGSGTETKKEDVNTDISGVGDVTLTVWDQEVRGEQSKVMDQLNTAFEQKYPNVKIERVSKSFADLRKTLRLAITNDEPPDVVQANNGRSDMGQFVKAGLLQSLDGYAEAYGWADRFPDSVRALASYTDDGSTFGEGNLYGVPQLGEMVGLWYNKAKLAKLKVDPPKTTEEFEKVLQAAKDAGEVPIQYGDLDAWPGIHMFGFVQNQFVPRDDIRTLGFGREGGSWESDENVETAQTLADWADKGYFSDDFNGLGSDPAWQNFAKGKGVFLVQGTWMLAEDLVPALGDDLGFMLPPVGPSGEQTVTGGTGLPYAVTDASDNADVAAAYIDFITNEDAMKMMADAGQLPVVDSDQANVSGVRAEVFDAWNQVNSDDALVPYLDYATPDFYDTLTGNVQKLTAGDESPDDFLAALEEDYSGFVSENSGG</sequence>
<keyword evidence="2 6" id="KW-0732">Signal</keyword>
<keyword evidence="1" id="KW-1003">Cell membrane</keyword>
<evidence type="ECO:0000313" key="8">
    <source>
        <dbReference type="Proteomes" id="UP001164390"/>
    </source>
</evidence>
<evidence type="ECO:0000256" key="3">
    <source>
        <dbReference type="ARBA" id="ARBA00023136"/>
    </source>
</evidence>
<dbReference type="EMBL" id="CP094970">
    <property type="protein sequence ID" value="UYM06758.1"/>
    <property type="molecule type" value="Genomic_DNA"/>
</dbReference>
<reference evidence="7" key="1">
    <citation type="submission" date="2022-01" db="EMBL/GenBank/DDBJ databases">
        <title>Nocardioidaceae gen. sp. A5X3R13.</title>
        <authorList>
            <person name="Lopez Marin M.A."/>
            <person name="Uhlik O."/>
        </authorList>
    </citation>
    <scope>NUCLEOTIDE SEQUENCE</scope>
    <source>
        <strain evidence="7">A5X3R13</strain>
    </source>
</reference>
<keyword evidence="8" id="KW-1185">Reference proteome</keyword>
<evidence type="ECO:0000256" key="6">
    <source>
        <dbReference type="SAM" id="SignalP"/>
    </source>
</evidence>
<name>A0AA46TLR7_9ACTN</name>
<keyword evidence="5" id="KW-0449">Lipoprotein</keyword>
<dbReference type="Gene3D" id="3.40.190.10">
    <property type="entry name" value="Periplasmic binding protein-like II"/>
    <property type="match status" value="2"/>
</dbReference>
<dbReference type="RefSeq" id="WP_271635677.1">
    <property type="nucleotide sequence ID" value="NZ_CP094970.1"/>
</dbReference>
<dbReference type="InterPro" id="IPR006059">
    <property type="entry name" value="SBP"/>
</dbReference>
<dbReference type="PANTHER" id="PTHR43649">
    <property type="entry name" value="ARABINOSE-BINDING PROTEIN-RELATED"/>
    <property type="match status" value="1"/>
</dbReference>
<keyword evidence="3" id="KW-0472">Membrane</keyword>
<evidence type="ECO:0000256" key="2">
    <source>
        <dbReference type="ARBA" id="ARBA00022729"/>
    </source>
</evidence>
<dbReference type="AlphaFoldDB" id="A0AA46TLR7"/>
<dbReference type="PROSITE" id="PS51257">
    <property type="entry name" value="PROKAR_LIPOPROTEIN"/>
    <property type="match status" value="1"/>
</dbReference>
<evidence type="ECO:0000256" key="5">
    <source>
        <dbReference type="ARBA" id="ARBA00023288"/>
    </source>
</evidence>
<protein>
    <submittedName>
        <fullName evidence="7">Extracellular solute-binding protein</fullName>
    </submittedName>
</protein>
<keyword evidence="4" id="KW-0564">Palmitate</keyword>
<feature type="chain" id="PRO_5041304437" evidence="6">
    <location>
        <begin position="29"/>
        <end position="458"/>
    </location>
</feature>
<organism evidence="7 8">
    <name type="scientific">Solicola gregarius</name>
    <dbReference type="NCBI Taxonomy" id="2908642"/>
    <lineage>
        <taxon>Bacteria</taxon>
        <taxon>Bacillati</taxon>
        <taxon>Actinomycetota</taxon>
        <taxon>Actinomycetes</taxon>
        <taxon>Propionibacteriales</taxon>
        <taxon>Nocardioidaceae</taxon>
        <taxon>Solicola</taxon>
    </lineage>
</organism>
<feature type="signal peptide" evidence="6">
    <location>
        <begin position="1"/>
        <end position="28"/>
    </location>
</feature>
<dbReference type="InterPro" id="IPR050490">
    <property type="entry name" value="Bact_solute-bd_prot1"/>
</dbReference>
<dbReference type="KEGG" id="sgrg:L0C25_06710"/>
<gene>
    <name evidence="7" type="ORF">L0C25_06710</name>
</gene>
<evidence type="ECO:0000256" key="1">
    <source>
        <dbReference type="ARBA" id="ARBA00022475"/>
    </source>
</evidence>
<dbReference type="Proteomes" id="UP001164390">
    <property type="component" value="Chromosome"/>
</dbReference>